<proteinExistence type="predicted"/>
<organism evidence="1 2">
    <name type="scientific">Janthinobacterium violaceinigrum</name>
    <dbReference type="NCBI Taxonomy" id="2654252"/>
    <lineage>
        <taxon>Bacteria</taxon>
        <taxon>Pseudomonadati</taxon>
        <taxon>Pseudomonadota</taxon>
        <taxon>Betaproteobacteria</taxon>
        <taxon>Burkholderiales</taxon>
        <taxon>Oxalobacteraceae</taxon>
        <taxon>Janthinobacterium</taxon>
    </lineage>
</organism>
<accession>A0A6I1HJN7</accession>
<reference evidence="1 2" key="1">
    <citation type="submission" date="2019-10" db="EMBL/GenBank/DDBJ databases">
        <title>Three novel species isolated from a subtropical stream in China.</title>
        <authorList>
            <person name="Lu H."/>
        </authorList>
    </citation>
    <scope>NUCLEOTIDE SEQUENCE [LARGE SCALE GENOMIC DNA]</scope>
    <source>
        <strain evidence="1 2">FT13W</strain>
    </source>
</reference>
<protein>
    <submittedName>
        <fullName evidence="1">Uncharacterized protein</fullName>
    </submittedName>
</protein>
<sequence length="197" mass="21882">MPLHDIHTVLQSYLDDGWLRDPQAVGLDTFTEPELLARGFDELCDGGQLCLYEDERDFRRAGRAVQASFKVYLQQGRLHANGLELGYQVRLAGFLRAARRPLPPFRLLLESDAHSGALLFDSGLVLQFATNLRGAARHYFLTLVEGQLPDPGAGDLDLRAASEGHVQALYGHCAPEELQRQARRGHAALRELARVLA</sequence>
<dbReference type="EMBL" id="WFLI01000063">
    <property type="protein sequence ID" value="KAB8058302.1"/>
    <property type="molecule type" value="Genomic_DNA"/>
</dbReference>
<comment type="caution">
    <text evidence="1">The sequence shown here is derived from an EMBL/GenBank/DDBJ whole genome shotgun (WGS) entry which is preliminary data.</text>
</comment>
<dbReference type="Proteomes" id="UP000468717">
    <property type="component" value="Unassembled WGS sequence"/>
</dbReference>
<evidence type="ECO:0000313" key="1">
    <source>
        <dbReference type="EMBL" id="KAB8058302.1"/>
    </source>
</evidence>
<keyword evidence="2" id="KW-1185">Reference proteome</keyword>
<dbReference type="AlphaFoldDB" id="A0A6I1HJN7"/>
<evidence type="ECO:0000313" key="2">
    <source>
        <dbReference type="Proteomes" id="UP000468717"/>
    </source>
</evidence>
<dbReference type="RefSeq" id="WP_152285256.1">
    <property type="nucleotide sequence ID" value="NZ_WFLI01000063.1"/>
</dbReference>
<gene>
    <name evidence="1" type="ORF">GCN75_27945</name>
</gene>
<name>A0A6I1HJN7_9BURK</name>